<keyword evidence="3" id="KW-0804">Transcription</keyword>
<feature type="DNA-binding region" description="H-T-H motif" evidence="4">
    <location>
        <begin position="32"/>
        <end position="51"/>
    </location>
</feature>
<dbReference type="PROSITE" id="PS50977">
    <property type="entry name" value="HTH_TETR_2"/>
    <property type="match status" value="1"/>
</dbReference>
<dbReference type="InterPro" id="IPR001647">
    <property type="entry name" value="HTH_TetR"/>
</dbReference>
<evidence type="ECO:0000256" key="3">
    <source>
        <dbReference type="ARBA" id="ARBA00023163"/>
    </source>
</evidence>
<evidence type="ECO:0000313" key="6">
    <source>
        <dbReference type="Proteomes" id="UP000675920"/>
    </source>
</evidence>
<sequence length="192" mass="20088">MRVTKEQAAQNRQALLDAAARLFKERGIDGVGVAEICAAAGLTHGALYKHFADKQELAACALADSFGRGFDRLARPKAGAPASHEDLLARYLTPAKRDNLADACPLLASACEIGRQGEAVSRSYAESFVTLRDAVLAGLPDTPQREALATTIVAALTGAMAISSGVLKTDRELADDVLESVATVLRGLGAAR</sequence>
<evidence type="ECO:0000256" key="1">
    <source>
        <dbReference type="ARBA" id="ARBA00023015"/>
    </source>
</evidence>
<dbReference type="Proteomes" id="UP000675920">
    <property type="component" value="Unplaced"/>
</dbReference>
<proteinExistence type="predicted"/>
<dbReference type="SUPFAM" id="SSF46689">
    <property type="entry name" value="Homeodomain-like"/>
    <property type="match status" value="1"/>
</dbReference>
<dbReference type="PANTHER" id="PTHR47506:SF7">
    <property type="entry name" value="TRANSCRIPTIONAL REGULATORY PROTEIN"/>
    <property type="match status" value="1"/>
</dbReference>
<dbReference type="Gene3D" id="1.10.10.60">
    <property type="entry name" value="Homeodomain-like"/>
    <property type="match status" value="1"/>
</dbReference>
<protein>
    <submittedName>
        <fullName evidence="7">TetR/AcrR family transcriptional regulator</fullName>
    </submittedName>
</protein>
<dbReference type="OrthoDB" id="9798857at2"/>
<keyword evidence="2 4" id="KW-0238">DNA-binding</keyword>
<name>A0A8B6X4X8_9BURK</name>
<dbReference type="GO" id="GO:0003677">
    <property type="term" value="F:DNA binding"/>
    <property type="evidence" value="ECO:0007669"/>
    <property type="project" value="UniProtKB-UniRule"/>
</dbReference>
<organism evidence="6 7">
    <name type="scientific">Derxia gummosa DSM 723</name>
    <dbReference type="NCBI Taxonomy" id="1121388"/>
    <lineage>
        <taxon>Bacteria</taxon>
        <taxon>Pseudomonadati</taxon>
        <taxon>Pseudomonadota</taxon>
        <taxon>Betaproteobacteria</taxon>
        <taxon>Burkholderiales</taxon>
        <taxon>Alcaligenaceae</taxon>
        <taxon>Derxia</taxon>
    </lineage>
</organism>
<reference evidence="7" key="1">
    <citation type="journal article" date="2013" name="Cell. Signal.">
        <title>The underling mechanism of bacterial TetR/AcrR family transcriptional repressors.</title>
        <authorList>
            <person name="Deng W."/>
            <person name="Li C."/>
            <person name="Xie J."/>
        </authorList>
    </citation>
    <scope>NUCLEOTIDE SEQUENCE</scope>
</reference>
<feature type="domain" description="HTH tetR-type" evidence="5">
    <location>
        <begin position="9"/>
        <end position="69"/>
    </location>
</feature>
<dbReference type="PANTHER" id="PTHR47506">
    <property type="entry name" value="TRANSCRIPTIONAL REGULATORY PROTEIN"/>
    <property type="match status" value="1"/>
</dbReference>
<accession>A0A8B6X4X8</accession>
<dbReference type="RefSeq" id="WP_028311542.1">
    <property type="nucleotide sequence ID" value="NZ_AXWS01000013.1"/>
</dbReference>
<keyword evidence="1" id="KW-0805">Transcription regulation</keyword>
<keyword evidence="6" id="KW-1185">Reference proteome</keyword>
<dbReference type="PRINTS" id="PR00455">
    <property type="entry name" value="HTHTETR"/>
</dbReference>
<evidence type="ECO:0000259" key="5">
    <source>
        <dbReference type="PROSITE" id="PS50977"/>
    </source>
</evidence>
<dbReference type="InterPro" id="IPR009057">
    <property type="entry name" value="Homeodomain-like_sf"/>
</dbReference>
<dbReference type="Gene3D" id="1.10.357.10">
    <property type="entry name" value="Tetracycline Repressor, domain 2"/>
    <property type="match status" value="1"/>
</dbReference>
<evidence type="ECO:0000256" key="2">
    <source>
        <dbReference type="ARBA" id="ARBA00023125"/>
    </source>
</evidence>
<reference evidence="7" key="2">
    <citation type="submission" date="2025-08" db="UniProtKB">
        <authorList>
            <consortium name="RefSeq"/>
        </authorList>
    </citation>
    <scope>IDENTIFICATION</scope>
</reference>
<evidence type="ECO:0000313" key="7">
    <source>
        <dbReference type="RefSeq" id="WP_028311542.1"/>
    </source>
</evidence>
<dbReference type="Pfam" id="PF00440">
    <property type="entry name" value="TetR_N"/>
    <property type="match status" value="1"/>
</dbReference>
<evidence type="ECO:0000256" key="4">
    <source>
        <dbReference type="PROSITE-ProRule" id="PRU00335"/>
    </source>
</evidence>
<dbReference type="SUPFAM" id="SSF48498">
    <property type="entry name" value="Tetracyclin repressor-like, C-terminal domain"/>
    <property type="match status" value="1"/>
</dbReference>
<dbReference type="AlphaFoldDB" id="A0A8B6X4X8"/>
<dbReference type="InterPro" id="IPR036271">
    <property type="entry name" value="Tet_transcr_reg_TetR-rel_C_sf"/>
</dbReference>